<name>A0A0W0FXV9_MONRR</name>
<feature type="domain" description="DUF6589" evidence="2">
    <location>
        <begin position="36"/>
        <end position="116"/>
    </location>
</feature>
<dbReference type="EMBL" id="LATX01001506">
    <property type="protein sequence ID" value="KTB41152.1"/>
    <property type="molecule type" value="Genomic_DNA"/>
</dbReference>
<organism evidence="3 4">
    <name type="scientific">Moniliophthora roreri</name>
    <name type="common">Frosty pod rot fungus</name>
    <name type="synonym">Monilia roreri</name>
    <dbReference type="NCBI Taxonomy" id="221103"/>
    <lineage>
        <taxon>Eukaryota</taxon>
        <taxon>Fungi</taxon>
        <taxon>Dikarya</taxon>
        <taxon>Basidiomycota</taxon>
        <taxon>Agaricomycotina</taxon>
        <taxon>Agaricomycetes</taxon>
        <taxon>Agaricomycetidae</taxon>
        <taxon>Agaricales</taxon>
        <taxon>Marasmiineae</taxon>
        <taxon>Marasmiaceae</taxon>
        <taxon>Moniliophthora</taxon>
    </lineage>
</organism>
<evidence type="ECO:0000259" key="2">
    <source>
        <dbReference type="Pfam" id="PF20231"/>
    </source>
</evidence>
<dbReference type="Pfam" id="PF20231">
    <property type="entry name" value="DUF6589"/>
    <property type="match status" value="1"/>
</dbReference>
<feature type="compositionally biased region" description="Low complexity" evidence="1">
    <location>
        <begin position="228"/>
        <end position="240"/>
    </location>
</feature>
<evidence type="ECO:0000313" key="4">
    <source>
        <dbReference type="Proteomes" id="UP000054988"/>
    </source>
</evidence>
<feature type="compositionally biased region" description="Acidic residues" evidence="1">
    <location>
        <begin position="335"/>
        <end position="344"/>
    </location>
</feature>
<dbReference type="InterPro" id="IPR046496">
    <property type="entry name" value="DUF6589"/>
</dbReference>
<gene>
    <name evidence="3" type="ORF">WG66_6275</name>
</gene>
<comment type="caution">
    <text evidence="3">The sequence shown here is derived from an EMBL/GenBank/DDBJ whole genome shotgun (WGS) entry which is preliminary data.</text>
</comment>
<evidence type="ECO:0000256" key="1">
    <source>
        <dbReference type="SAM" id="MobiDB-lite"/>
    </source>
</evidence>
<evidence type="ECO:0000313" key="3">
    <source>
        <dbReference type="EMBL" id="KTB41152.1"/>
    </source>
</evidence>
<dbReference type="Proteomes" id="UP000054988">
    <property type="component" value="Unassembled WGS sequence"/>
</dbReference>
<sequence>MGHAALIAQIFILSRWFNVPTPLPALLLCLTSLPTYTARAIILNNWLANVDGKEERCVEVDLLQEHLNFWIKVLYKAHGSNMSWDWIAMIVPCVNILHRLAIVMNTSLGHWQGTKHSAVDLQNNIWKLMRNHREHGLYTFHEGWTIDDDESQIITDNVTLGLESLTTGTDNPLTEYNASFQQLQRRRQMPPVTTSDDKLTQSPLIPAQTFNSLHGGSTDSPNDPPVLPSSLSQSDPQSTPKNPPTFLSNNVHLVAGSEAANMQWEPGLIDTEVGSNEDNGDGDSSLLTAEEWNSVLKECEGGQGDLTFVKTTEDDIELFSDGEGDDFGNESRESDFEDDIDDVL</sequence>
<feature type="compositionally biased region" description="Acidic residues" evidence="1">
    <location>
        <begin position="319"/>
        <end position="328"/>
    </location>
</feature>
<dbReference type="AlphaFoldDB" id="A0A0W0FXV9"/>
<proteinExistence type="predicted"/>
<reference evidence="3 4" key="1">
    <citation type="submission" date="2015-12" db="EMBL/GenBank/DDBJ databases">
        <title>Draft genome sequence of Moniliophthora roreri, the causal agent of frosty pod rot of cacao.</title>
        <authorList>
            <person name="Aime M.C."/>
            <person name="Diaz-Valderrama J.R."/>
            <person name="Kijpornyongpan T."/>
            <person name="Phillips-Mora W."/>
        </authorList>
    </citation>
    <scope>NUCLEOTIDE SEQUENCE [LARGE SCALE GENOMIC DNA]</scope>
    <source>
        <strain evidence="3 4">MCA 2952</strain>
    </source>
</reference>
<feature type="compositionally biased region" description="Polar residues" evidence="1">
    <location>
        <begin position="200"/>
        <end position="221"/>
    </location>
</feature>
<accession>A0A0W0FXV9</accession>
<feature type="region of interest" description="Disordered" evidence="1">
    <location>
        <begin position="319"/>
        <end position="344"/>
    </location>
</feature>
<feature type="region of interest" description="Disordered" evidence="1">
    <location>
        <begin position="181"/>
        <end position="249"/>
    </location>
</feature>
<protein>
    <recommendedName>
        <fullName evidence="2">DUF6589 domain-containing protein</fullName>
    </recommendedName>
</protein>